<accession>A0A5P6PC16</accession>
<dbReference type="KEGG" id="bbet:F8237_27495"/>
<organism evidence="1 2">
    <name type="scientific">Bradyrhizobium betae</name>
    <dbReference type="NCBI Taxonomy" id="244734"/>
    <lineage>
        <taxon>Bacteria</taxon>
        <taxon>Pseudomonadati</taxon>
        <taxon>Pseudomonadota</taxon>
        <taxon>Alphaproteobacteria</taxon>
        <taxon>Hyphomicrobiales</taxon>
        <taxon>Nitrobacteraceae</taxon>
        <taxon>Bradyrhizobium</taxon>
    </lineage>
</organism>
<dbReference type="RefSeq" id="WP_151649351.1">
    <property type="nucleotide sequence ID" value="NZ_CP044543.1"/>
</dbReference>
<dbReference type="EMBL" id="CP044543">
    <property type="protein sequence ID" value="QFI75815.1"/>
    <property type="molecule type" value="Genomic_DNA"/>
</dbReference>
<dbReference type="AlphaFoldDB" id="A0A5P6PC16"/>
<dbReference type="OrthoDB" id="8243886at2"/>
<proteinExistence type="predicted"/>
<sequence length="80" mass="9232">MNWLRHIVLRWGARNISLACPRCRHPASSSTFRRGRFMLGDEELVCDQCGESSVVTFWRFEGLSCCAEEMPRAPVTNSRR</sequence>
<protein>
    <submittedName>
        <fullName evidence="1">Uncharacterized protein</fullName>
    </submittedName>
</protein>
<evidence type="ECO:0000313" key="1">
    <source>
        <dbReference type="EMBL" id="QFI75815.1"/>
    </source>
</evidence>
<reference evidence="2" key="1">
    <citation type="submission" date="2019-10" db="EMBL/GenBank/DDBJ databases">
        <title>Complete Genome Sequence of Bradyrhizobium betae type strain PL7HG1T.</title>
        <authorList>
            <person name="Bromfield E.S.P."/>
            <person name="Cloutier S."/>
        </authorList>
    </citation>
    <scope>NUCLEOTIDE SEQUENCE [LARGE SCALE GENOMIC DNA]</scope>
    <source>
        <strain evidence="2">PL7HG1</strain>
    </source>
</reference>
<evidence type="ECO:0000313" key="2">
    <source>
        <dbReference type="Proteomes" id="UP000325641"/>
    </source>
</evidence>
<dbReference type="Proteomes" id="UP000325641">
    <property type="component" value="Chromosome"/>
</dbReference>
<name>A0A5P6PC16_9BRAD</name>
<gene>
    <name evidence="1" type="ORF">F8237_27495</name>
</gene>